<evidence type="ECO:0000256" key="6">
    <source>
        <dbReference type="SAM" id="MobiDB-lite"/>
    </source>
</evidence>
<evidence type="ECO:0000259" key="7">
    <source>
        <dbReference type="PROSITE" id="PS50112"/>
    </source>
</evidence>
<dbReference type="Gene3D" id="3.30.450.20">
    <property type="entry name" value="PAS domain"/>
    <property type="match status" value="1"/>
</dbReference>
<keyword evidence="1" id="KW-0479">Metal-binding</keyword>
<dbReference type="SUPFAM" id="SSF57716">
    <property type="entry name" value="Glucocorticoid receptor-like (DNA-binding domain)"/>
    <property type="match status" value="1"/>
</dbReference>
<dbReference type="CDD" id="cd00202">
    <property type="entry name" value="ZnF_GATA"/>
    <property type="match status" value="1"/>
</dbReference>
<dbReference type="InterPro" id="IPR035965">
    <property type="entry name" value="PAS-like_dom_sf"/>
</dbReference>
<dbReference type="Gene3D" id="3.30.50.10">
    <property type="entry name" value="Erythroid Transcription Factor GATA-1, subunit A"/>
    <property type="match status" value="1"/>
</dbReference>
<name>A0A9P6NNM7_9BASI</name>
<dbReference type="GO" id="GO:0008270">
    <property type="term" value="F:zinc ion binding"/>
    <property type="evidence" value="ECO:0007669"/>
    <property type="project" value="UniProtKB-KW"/>
</dbReference>
<dbReference type="PANTHER" id="PTHR45658">
    <property type="entry name" value="GATA TRANSCRIPTION FACTOR"/>
    <property type="match status" value="1"/>
</dbReference>
<dbReference type="GO" id="GO:0043565">
    <property type="term" value="F:sequence-specific DNA binding"/>
    <property type="evidence" value="ECO:0007669"/>
    <property type="project" value="InterPro"/>
</dbReference>
<dbReference type="Pfam" id="PF00320">
    <property type="entry name" value="GATA"/>
    <property type="match status" value="1"/>
</dbReference>
<evidence type="ECO:0000256" key="5">
    <source>
        <dbReference type="SAM" id="Coils"/>
    </source>
</evidence>
<protein>
    <submittedName>
        <fullName evidence="9">Uncharacterized protein</fullName>
    </submittedName>
</protein>
<dbReference type="InterPro" id="IPR000679">
    <property type="entry name" value="Znf_GATA"/>
</dbReference>
<dbReference type="PROSITE" id="PS50112">
    <property type="entry name" value="PAS"/>
    <property type="match status" value="1"/>
</dbReference>
<accession>A0A9P6NNM7</accession>
<feature type="coiled-coil region" evidence="5">
    <location>
        <begin position="498"/>
        <end position="528"/>
    </location>
</feature>
<feature type="domain" description="GATA-type" evidence="8">
    <location>
        <begin position="561"/>
        <end position="588"/>
    </location>
</feature>
<dbReference type="EMBL" id="MU167248">
    <property type="protein sequence ID" value="KAG0147378.1"/>
    <property type="molecule type" value="Genomic_DNA"/>
</dbReference>
<feature type="domain" description="PAS" evidence="7">
    <location>
        <begin position="377"/>
        <end position="432"/>
    </location>
</feature>
<keyword evidence="3" id="KW-0862">Zinc</keyword>
<keyword evidence="5" id="KW-0175">Coiled coil</keyword>
<feature type="region of interest" description="Disordered" evidence="6">
    <location>
        <begin position="183"/>
        <end position="226"/>
    </location>
</feature>
<evidence type="ECO:0000256" key="3">
    <source>
        <dbReference type="ARBA" id="ARBA00022833"/>
    </source>
</evidence>
<dbReference type="PROSITE" id="PS50114">
    <property type="entry name" value="GATA_ZN_FINGER_2"/>
    <property type="match status" value="1"/>
</dbReference>
<keyword evidence="2 4" id="KW-0863">Zinc-finger</keyword>
<feature type="compositionally biased region" description="Polar residues" evidence="6">
    <location>
        <begin position="601"/>
        <end position="615"/>
    </location>
</feature>
<dbReference type="CDD" id="cd00130">
    <property type="entry name" value="PAS"/>
    <property type="match status" value="1"/>
</dbReference>
<evidence type="ECO:0000313" key="10">
    <source>
        <dbReference type="Proteomes" id="UP000886653"/>
    </source>
</evidence>
<reference evidence="9" key="1">
    <citation type="submission" date="2013-11" db="EMBL/GenBank/DDBJ databases">
        <title>Genome sequence of the fusiform rust pathogen reveals effectors for host alternation and coevolution with pine.</title>
        <authorList>
            <consortium name="DOE Joint Genome Institute"/>
            <person name="Smith K."/>
            <person name="Pendleton A."/>
            <person name="Kubisiak T."/>
            <person name="Anderson C."/>
            <person name="Salamov A."/>
            <person name="Aerts A."/>
            <person name="Riley R."/>
            <person name="Clum A."/>
            <person name="Lindquist E."/>
            <person name="Ence D."/>
            <person name="Campbell M."/>
            <person name="Kronenberg Z."/>
            <person name="Feau N."/>
            <person name="Dhillon B."/>
            <person name="Hamelin R."/>
            <person name="Burleigh J."/>
            <person name="Smith J."/>
            <person name="Yandell M."/>
            <person name="Nelson C."/>
            <person name="Grigoriev I."/>
            <person name="Davis J."/>
        </authorList>
    </citation>
    <scope>NUCLEOTIDE SEQUENCE</scope>
    <source>
        <strain evidence="9">G11</strain>
    </source>
</reference>
<dbReference type="InterPro" id="IPR000014">
    <property type="entry name" value="PAS"/>
</dbReference>
<feature type="compositionally biased region" description="Polar residues" evidence="6">
    <location>
        <begin position="202"/>
        <end position="226"/>
    </location>
</feature>
<evidence type="ECO:0000256" key="1">
    <source>
        <dbReference type="ARBA" id="ARBA00022723"/>
    </source>
</evidence>
<evidence type="ECO:0000313" key="9">
    <source>
        <dbReference type="EMBL" id="KAG0147378.1"/>
    </source>
</evidence>
<feature type="compositionally biased region" description="Low complexity" evidence="6">
    <location>
        <begin position="43"/>
        <end position="55"/>
    </location>
</feature>
<feature type="compositionally biased region" description="Polar residues" evidence="6">
    <location>
        <begin position="81"/>
        <end position="98"/>
    </location>
</feature>
<evidence type="ECO:0000256" key="2">
    <source>
        <dbReference type="ARBA" id="ARBA00022771"/>
    </source>
</evidence>
<keyword evidence="10" id="KW-1185">Reference proteome</keyword>
<feature type="region of interest" description="Disordered" evidence="6">
    <location>
        <begin position="264"/>
        <end position="321"/>
    </location>
</feature>
<feature type="region of interest" description="Disordered" evidence="6">
    <location>
        <begin position="1"/>
        <end position="113"/>
    </location>
</feature>
<evidence type="ECO:0000259" key="8">
    <source>
        <dbReference type="PROSITE" id="PS50114"/>
    </source>
</evidence>
<dbReference type="InterPro" id="IPR051140">
    <property type="entry name" value="GATA_TF"/>
</dbReference>
<dbReference type="SMART" id="SM00401">
    <property type="entry name" value="ZnF_GATA"/>
    <property type="match status" value="1"/>
</dbReference>
<dbReference type="AlphaFoldDB" id="A0A9P6NNM7"/>
<dbReference type="PROSITE" id="PS00344">
    <property type="entry name" value="GATA_ZN_FINGER_1"/>
    <property type="match status" value="1"/>
</dbReference>
<dbReference type="OrthoDB" id="2162994at2759"/>
<dbReference type="SUPFAM" id="SSF55785">
    <property type="entry name" value="PYP-like sensor domain (PAS domain)"/>
    <property type="match status" value="1"/>
</dbReference>
<evidence type="ECO:0000256" key="4">
    <source>
        <dbReference type="PROSITE-ProRule" id="PRU00094"/>
    </source>
</evidence>
<comment type="caution">
    <text evidence="9">The sequence shown here is derived from an EMBL/GenBank/DDBJ whole genome shotgun (WGS) entry which is preliminary data.</text>
</comment>
<dbReference type="GO" id="GO:0006355">
    <property type="term" value="P:regulation of DNA-templated transcription"/>
    <property type="evidence" value="ECO:0007669"/>
    <property type="project" value="InterPro"/>
</dbReference>
<gene>
    <name evidence="9" type="ORF">CROQUDRAFT_91451</name>
</gene>
<feature type="region of interest" description="Disordered" evidence="6">
    <location>
        <begin position="594"/>
        <end position="615"/>
    </location>
</feature>
<organism evidence="9 10">
    <name type="scientific">Cronartium quercuum f. sp. fusiforme G11</name>
    <dbReference type="NCBI Taxonomy" id="708437"/>
    <lineage>
        <taxon>Eukaryota</taxon>
        <taxon>Fungi</taxon>
        <taxon>Dikarya</taxon>
        <taxon>Basidiomycota</taxon>
        <taxon>Pucciniomycotina</taxon>
        <taxon>Pucciniomycetes</taxon>
        <taxon>Pucciniales</taxon>
        <taxon>Coleosporiaceae</taxon>
        <taxon>Cronartium</taxon>
    </lineage>
</organism>
<sequence>MPSNPINLHHQPKSKSKTNPSHSPPRLKAHQPPSIYNYNTLASPQSNNLSSLPSHSHSHSHSHSNQNNLHPPDPESLLASFFSNNQLTGFQPSNQLISSHHEPPMTPYKPPTSISSELSHFIYASERPDYFQPTFSARASSSSPDDPGMLFDPSNVTSLLPFLTNASLFGPGQGPNLCSAYNQQQQQTYGLPSPPNTTTTTFQNPISTSSNPAHQKSPNPQFTETEQNSFNGLRLGSHPTTKNVPQTQINNKHDFCSTLAQPVNSPESQRNLGLHPRLRMSDGNSSRLKRPRSNSVIGGSKDQDHTNFSHSPILNRPSYPEPITTSTNGNPLDWNITDDQNMMSSSFNPKKLTPTSANTNISSSNHYHHHPHEFKRRKDWAKKVVDDIKDLSLILSTETEIIFAGGSINSLIGYDSKDLIGKSIYNFFFDEDDCKNFDQIFSSWVNVFNGISGGVYLRLRCKDMKCLVLELCGHPIITEASGAVRAVFLSGRAYPSSAARLADSVLELKLENEHLARELARLEALEELAPVPEPVREPSPVPAMSEKKRNKANDVMTEFVCMSCGITNSPEWRKGPGGPKTLCNACGLRWAKKAKPEHPQISPSSTNASQSLRPP</sequence>
<dbReference type="InterPro" id="IPR013088">
    <property type="entry name" value="Znf_NHR/GATA"/>
</dbReference>
<dbReference type="Proteomes" id="UP000886653">
    <property type="component" value="Unassembled WGS sequence"/>
</dbReference>
<dbReference type="PANTHER" id="PTHR45658:SF18">
    <property type="entry name" value="PROTEIN GAT2"/>
    <property type="match status" value="1"/>
</dbReference>
<proteinExistence type="predicted"/>